<feature type="domain" description="Carbohydrate kinase PfkB" evidence="3">
    <location>
        <begin position="51"/>
        <end position="328"/>
    </location>
</feature>
<proteinExistence type="predicted"/>
<dbReference type="InterPro" id="IPR011611">
    <property type="entry name" value="PfkB_dom"/>
</dbReference>
<accession>A0A919PXV1</accession>
<evidence type="ECO:0000256" key="2">
    <source>
        <dbReference type="ARBA" id="ARBA00022777"/>
    </source>
</evidence>
<dbReference type="InterPro" id="IPR029056">
    <property type="entry name" value="Ribokinase-like"/>
</dbReference>
<dbReference type="SUPFAM" id="SSF53613">
    <property type="entry name" value="Ribokinase-like"/>
    <property type="match status" value="1"/>
</dbReference>
<evidence type="ECO:0000313" key="4">
    <source>
        <dbReference type="EMBL" id="GIG50633.1"/>
    </source>
</evidence>
<dbReference type="PANTHER" id="PTHR10584:SF166">
    <property type="entry name" value="RIBOKINASE"/>
    <property type="match status" value="1"/>
</dbReference>
<sequence length="353" mass="37044">MGFRFDVVGVGALNFDSIAPVSAAARNLLRGGVDWGAECRVGAATVDAAMRTVHAAAVRVAVGGSAYNTVAALAHTGAGLRLGYVGVAGRLPVPGAPILERLHRLGVDTEHLRVVPGELSGVCLSLVEDGERTLLVHPGANDRMAEHLESRFEEVVEYLSAARIVHVTSFLDARTPAVLADVLAAVRDRSPETVLSFDPGHVWAASHSAPVAALAGMADHVLLNERELQALGTTGDDTWAADRILRVGRPGRVVHVKRPAGVTTFTRSGPLLRARFHPQQFLTADLVLDATGAGDVYAAGVLAALAEGSHLYDGVRLGMALARHKLQHLADGGHPDFPAVLAAWHERATPGPS</sequence>
<dbReference type="EMBL" id="BONQ01000137">
    <property type="protein sequence ID" value="GIG50633.1"/>
    <property type="molecule type" value="Genomic_DNA"/>
</dbReference>
<keyword evidence="1" id="KW-0808">Transferase</keyword>
<keyword evidence="2" id="KW-0418">Kinase</keyword>
<gene>
    <name evidence="4" type="ORF">Dsi01nite_086740</name>
</gene>
<name>A0A919PXV1_9ACTN</name>
<dbReference type="AlphaFoldDB" id="A0A919PXV1"/>
<keyword evidence="5" id="KW-1185">Reference proteome</keyword>
<evidence type="ECO:0000259" key="3">
    <source>
        <dbReference type="Pfam" id="PF00294"/>
    </source>
</evidence>
<organism evidence="4 5">
    <name type="scientific">Dactylosporangium siamense</name>
    <dbReference type="NCBI Taxonomy" id="685454"/>
    <lineage>
        <taxon>Bacteria</taxon>
        <taxon>Bacillati</taxon>
        <taxon>Actinomycetota</taxon>
        <taxon>Actinomycetes</taxon>
        <taxon>Micromonosporales</taxon>
        <taxon>Micromonosporaceae</taxon>
        <taxon>Dactylosporangium</taxon>
    </lineage>
</organism>
<dbReference type="Proteomes" id="UP000660611">
    <property type="component" value="Unassembled WGS sequence"/>
</dbReference>
<evidence type="ECO:0000256" key="1">
    <source>
        <dbReference type="ARBA" id="ARBA00022679"/>
    </source>
</evidence>
<comment type="caution">
    <text evidence="4">The sequence shown here is derived from an EMBL/GenBank/DDBJ whole genome shotgun (WGS) entry which is preliminary data.</text>
</comment>
<dbReference type="RefSeq" id="WP_203852277.1">
    <property type="nucleotide sequence ID" value="NZ_BAAAVW010000010.1"/>
</dbReference>
<evidence type="ECO:0000313" key="5">
    <source>
        <dbReference type="Proteomes" id="UP000660611"/>
    </source>
</evidence>
<reference evidence="4" key="1">
    <citation type="submission" date="2021-01" db="EMBL/GenBank/DDBJ databases">
        <title>Whole genome shotgun sequence of Dactylosporangium siamense NBRC 106093.</title>
        <authorList>
            <person name="Komaki H."/>
            <person name="Tamura T."/>
        </authorList>
    </citation>
    <scope>NUCLEOTIDE SEQUENCE</scope>
    <source>
        <strain evidence="4">NBRC 106093</strain>
    </source>
</reference>
<dbReference type="GO" id="GO:0016301">
    <property type="term" value="F:kinase activity"/>
    <property type="evidence" value="ECO:0007669"/>
    <property type="project" value="UniProtKB-KW"/>
</dbReference>
<dbReference type="Pfam" id="PF00294">
    <property type="entry name" value="PfkB"/>
    <property type="match status" value="1"/>
</dbReference>
<dbReference type="Gene3D" id="3.40.1190.20">
    <property type="match status" value="1"/>
</dbReference>
<protein>
    <submittedName>
        <fullName evidence="4">Ribokinase</fullName>
    </submittedName>
</protein>
<dbReference type="PANTHER" id="PTHR10584">
    <property type="entry name" value="SUGAR KINASE"/>
    <property type="match status" value="1"/>
</dbReference>